<keyword evidence="2" id="KW-1185">Reference proteome</keyword>
<dbReference type="Proteomes" id="UP000008206">
    <property type="component" value="Chromosome"/>
</dbReference>
<dbReference type="GO" id="GO:0016829">
    <property type="term" value="F:lyase activity"/>
    <property type="evidence" value="ECO:0007669"/>
    <property type="project" value="InterPro"/>
</dbReference>
<dbReference type="Pfam" id="PF06314">
    <property type="entry name" value="ADC"/>
    <property type="match status" value="1"/>
</dbReference>
<evidence type="ECO:0000313" key="2">
    <source>
        <dbReference type="Proteomes" id="UP000008206"/>
    </source>
</evidence>
<dbReference type="Gene3D" id="2.40.400.10">
    <property type="entry name" value="Acetoacetate decarboxylase-like"/>
    <property type="match status" value="1"/>
</dbReference>
<accession>E0U746</accession>
<gene>
    <name evidence="1" type="ordered locus">Cyan7822_5322</name>
</gene>
<dbReference type="HOGENOM" id="CLU_1281307_0_0_3"/>
<dbReference type="AlphaFoldDB" id="E0U746"/>
<sequence>MTYPLAPWTLEGYAFLSVYLVDIDVSRSFIPSELEIISVWPGKTLGGVYFANYQGGSVLEYNELIVVPAFVRYQEKVGSIISHIYVDHQDSVSGGREIWGLPKELAQFTWDNQGVSISQNHRQLCHFRHQKGFFNLSTGWRQQLSGESFGGLETDLLYFSSTFKSHIGLVEGHLEIPPQSPFYQLKLSQPMLTLQLSQLSLMVNPPTIVGQKSI</sequence>
<dbReference type="OrthoDB" id="834556at2"/>
<evidence type="ECO:0000313" key="1">
    <source>
        <dbReference type="EMBL" id="ADN17202.1"/>
    </source>
</evidence>
<dbReference type="STRING" id="497965.Cyan7822_5322"/>
<dbReference type="SUPFAM" id="SSF160104">
    <property type="entry name" value="Acetoacetate decarboxylase-like"/>
    <property type="match status" value="1"/>
</dbReference>
<protein>
    <submittedName>
        <fullName evidence="1">Acetoacetate decarboxylase</fullName>
    </submittedName>
</protein>
<reference evidence="2" key="1">
    <citation type="journal article" date="2011" name="MBio">
        <title>Novel metabolic attributes of the genus Cyanothece, comprising a group of unicellular nitrogen-fixing Cyanobacteria.</title>
        <authorList>
            <person name="Bandyopadhyay A."/>
            <person name="Elvitigala T."/>
            <person name="Welsh E."/>
            <person name="Stockel J."/>
            <person name="Liberton M."/>
            <person name="Min H."/>
            <person name="Sherman L.A."/>
            <person name="Pakrasi H.B."/>
        </authorList>
    </citation>
    <scope>NUCLEOTIDE SEQUENCE [LARGE SCALE GENOMIC DNA]</scope>
    <source>
        <strain evidence="2">PCC 7822</strain>
    </source>
</reference>
<organism evidence="1 2">
    <name type="scientific">Gloeothece verrucosa (strain PCC 7822)</name>
    <name type="common">Cyanothece sp. (strain PCC 7822)</name>
    <dbReference type="NCBI Taxonomy" id="497965"/>
    <lineage>
        <taxon>Bacteria</taxon>
        <taxon>Bacillati</taxon>
        <taxon>Cyanobacteriota</taxon>
        <taxon>Cyanophyceae</taxon>
        <taxon>Oscillatoriophycideae</taxon>
        <taxon>Chroococcales</taxon>
        <taxon>Aphanothecaceae</taxon>
        <taxon>Gloeothece</taxon>
        <taxon>Gloeothece verrucosa</taxon>
    </lineage>
</organism>
<dbReference type="InterPro" id="IPR039343">
    <property type="entry name" value="NDX1-like"/>
</dbReference>
<dbReference type="RefSeq" id="WP_013325240.1">
    <property type="nucleotide sequence ID" value="NC_014501.1"/>
</dbReference>
<dbReference type="PANTHER" id="PTHR35467:SF2">
    <property type="entry name" value="PROTEIN NEOXANTHIN-DEFICIENT 1"/>
    <property type="match status" value="1"/>
</dbReference>
<name>E0U746_GLOV7</name>
<proteinExistence type="predicted"/>
<dbReference type="PANTHER" id="PTHR35467">
    <property type="match status" value="1"/>
</dbReference>
<dbReference type="InterPro" id="IPR023375">
    <property type="entry name" value="ADC_dom_sf"/>
</dbReference>
<dbReference type="InterPro" id="IPR010451">
    <property type="entry name" value="Acetoacetate_decarboxylase"/>
</dbReference>
<dbReference type="eggNOG" id="COG4689">
    <property type="taxonomic scope" value="Bacteria"/>
</dbReference>
<dbReference type="KEGG" id="cyj:Cyan7822_5322"/>
<dbReference type="EMBL" id="CP002198">
    <property type="protein sequence ID" value="ADN17202.1"/>
    <property type="molecule type" value="Genomic_DNA"/>
</dbReference>